<dbReference type="EC" id="3.1.1.17" evidence="8"/>
<dbReference type="SUPFAM" id="SSF63829">
    <property type="entry name" value="Calcium-dependent phosphotriesterase"/>
    <property type="match status" value="1"/>
</dbReference>
<protein>
    <recommendedName>
        <fullName evidence="9">Regucalcin</fullName>
        <ecNumber evidence="8">3.1.1.17</ecNumber>
    </recommendedName>
    <alternativeName>
        <fullName evidence="14">Gluconolactonase</fullName>
    </alternativeName>
</protein>
<comment type="catalytic activity">
    <reaction evidence="1">
        <text>D-glucono-1,5-lactone + H2O = D-gluconate + H(+)</text>
        <dbReference type="Rhea" id="RHEA:10440"/>
        <dbReference type="ChEBI" id="CHEBI:15377"/>
        <dbReference type="ChEBI" id="CHEBI:15378"/>
        <dbReference type="ChEBI" id="CHEBI:16217"/>
        <dbReference type="ChEBI" id="CHEBI:18391"/>
        <dbReference type="EC" id="3.1.1.17"/>
    </reaction>
</comment>
<comment type="cofactor">
    <cofactor evidence="5">
        <name>Zn(2+)</name>
        <dbReference type="ChEBI" id="CHEBI:29105"/>
    </cofactor>
</comment>
<dbReference type="Gene3D" id="2.120.10.30">
    <property type="entry name" value="TolB, C-terminal domain"/>
    <property type="match status" value="1"/>
</dbReference>
<keyword evidence="17" id="KW-1185">Reference proteome</keyword>
<evidence type="ECO:0000256" key="1">
    <source>
        <dbReference type="ARBA" id="ARBA00001589"/>
    </source>
</evidence>
<dbReference type="Proteomes" id="UP001597438">
    <property type="component" value="Unassembled WGS sequence"/>
</dbReference>
<dbReference type="GO" id="GO:0016787">
    <property type="term" value="F:hydrolase activity"/>
    <property type="evidence" value="ECO:0007669"/>
    <property type="project" value="UniProtKB-KW"/>
</dbReference>
<evidence type="ECO:0000256" key="4">
    <source>
        <dbReference type="ARBA" id="ARBA00001946"/>
    </source>
</evidence>
<evidence type="ECO:0000256" key="10">
    <source>
        <dbReference type="ARBA" id="ARBA00022490"/>
    </source>
</evidence>
<dbReference type="InterPro" id="IPR011042">
    <property type="entry name" value="6-blade_b-propeller_TolB-like"/>
</dbReference>
<evidence type="ECO:0000256" key="7">
    <source>
        <dbReference type="ARBA" id="ARBA00008853"/>
    </source>
</evidence>
<evidence type="ECO:0000256" key="2">
    <source>
        <dbReference type="ARBA" id="ARBA00001913"/>
    </source>
</evidence>
<evidence type="ECO:0000256" key="9">
    <source>
        <dbReference type="ARBA" id="ARBA00016808"/>
    </source>
</evidence>
<keyword evidence="10" id="KW-0963">Cytoplasm</keyword>
<dbReference type="PRINTS" id="PR01790">
    <property type="entry name" value="SMP30FAMILY"/>
</dbReference>
<evidence type="ECO:0000256" key="6">
    <source>
        <dbReference type="ARBA" id="ARBA00004496"/>
    </source>
</evidence>
<evidence type="ECO:0000256" key="5">
    <source>
        <dbReference type="ARBA" id="ARBA00001947"/>
    </source>
</evidence>
<keyword evidence="13" id="KW-0106">Calcium</keyword>
<comment type="cofactor">
    <cofactor evidence="2">
        <name>Ca(2+)</name>
        <dbReference type="ChEBI" id="CHEBI:29108"/>
    </cofactor>
</comment>
<comment type="similarity">
    <text evidence="7">Belongs to the SMP-30/CGR1 family.</text>
</comment>
<evidence type="ECO:0000313" key="17">
    <source>
        <dbReference type="Proteomes" id="UP001597438"/>
    </source>
</evidence>
<keyword evidence="11" id="KW-0479">Metal-binding</keyword>
<dbReference type="PANTHER" id="PTHR10907">
    <property type="entry name" value="REGUCALCIN"/>
    <property type="match status" value="1"/>
</dbReference>
<dbReference type="EMBL" id="JBHUOJ010000015">
    <property type="protein sequence ID" value="MFD2833097.1"/>
    <property type="molecule type" value="Genomic_DNA"/>
</dbReference>
<evidence type="ECO:0000313" key="16">
    <source>
        <dbReference type="EMBL" id="MFD2833097.1"/>
    </source>
</evidence>
<reference evidence="17" key="1">
    <citation type="journal article" date="2019" name="Int. J. Syst. Evol. Microbiol.">
        <title>The Global Catalogue of Microorganisms (GCM) 10K type strain sequencing project: providing services to taxonomists for standard genome sequencing and annotation.</title>
        <authorList>
            <consortium name="The Broad Institute Genomics Platform"/>
            <consortium name="The Broad Institute Genome Sequencing Center for Infectious Disease"/>
            <person name="Wu L."/>
            <person name="Ma J."/>
        </authorList>
    </citation>
    <scope>NUCLEOTIDE SEQUENCE [LARGE SCALE GENOMIC DNA]</scope>
    <source>
        <strain evidence="17">KCTC 52925</strain>
    </source>
</reference>
<evidence type="ECO:0000256" key="8">
    <source>
        <dbReference type="ARBA" id="ARBA00013227"/>
    </source>
</evidence>
<dbReference type="InterPro" id="IPR008367">
    <property type="entry name" value="Regucalcin"/>
</dbReference>
<comment type="cofactor">
    <cofactor evidence="3">
        <name>Mn(2+)</name>
        <dbReference type="ChEBI" id="CHEBI:29035"/>
    </cofactor>
</comment>
<dbReference type="Pfam" id="PF08450">
    <property type="entry name" value="SGL"/>
    <property type="match status" value="1"/>
</dbReference>
<evidence type="ECO:0000259" key="15">
    <source>
        <dbReference type="Pfam" id="PF08450"/>
    </source>
</evidence>
<comment type="cofactor">
    <cofactor evidence="4">
        <name>Mg(2+)</name>
        <dbReference type="ChEBI" id="CHEBI:18420"/>
    </cofactor>
</comment>
<dbReference type="RefSeq" id="WP_251740444.1">
    <property type="nucleotide sequence ID" value="NZ_JBHUOJ010000015.1"/>
</dbReference>
<evidence type="ECO:0000256" key="13">
    <source>
        <dbReference type="ARBA" id="ARBA00022837"/>
    </source>
</evidence>
<evidence type="ECO:0000256" key="3">
    <source>
        <dbReference type="ARBA" id="ARBA00001936"/>
    </source>
</evidence>
<keyword evidence="12 16" id="KW-0378">Hydrolase</keyword>
<dbReference type="InterPro" id="IPR005511">
    <property type="entry name" value="SMP-30"/>
</dbReference>
<comment type="subcellular location">
    <subcellularLocation>
        <location evidence="6">Cytoplasm</location>
    </subcellularLocation>
</comment>
<evidence type="ECO:0000256" key="14">
    <source>
        <dbReference type="ARBA" id="ARBA00032464"/>
    </source>
</evidence>
<organism evidence="16 17">
    <name type="scientific">Christiangramia antarctica</name>
    <dbReference type="NCBI Taxonomy" id="2058158"/>
    <lineage>
        <taxon>Bacteria</taxon>
        <taxon>Pseudomonadati</taxon>
        <taxon>Bacteroidota</taxon>
        <taxon>Flavobacteriia</taxon>
        <taxon>Flavobacteriales</taxon>
        <taxon>Flavobacteriaceae</taxon>
        <taxon>Christiangramia</taxon>
    </lineage>
</organism>
<evidence type="ECO:0000256" key="11">
    <source>
        <dbReference type="ARBA" id="ARBA00022723"/>
    </source>
</evidence>
<evidence type="ECO:0000256" key="12">
    <source>
        <dbReference type="ARBA" id="ARBA00022801"/>
    </source>
</evidence>
<dbReference type="PANTHER" id="PTHR10907:SF47">
    <property type="entry name" value="REGUCALCIN"/>
    <property type="match status" value="1"/>
</dbReference>
<proteinExistence type="inferred from homology"/>
<sequence>MIKILKNTLVEASCLLGESPVWDSYAHCLYWIDITSGQLHRFYIKNRKHEVLNFKRVVCAIARCSTGQILIAFKRKIAILNDFHIDSLRSKTTLLSERGIRFNDGQIDPNGRLWIGSMSELGLKNQGVLMKVDSKFKATVALDGLGVSNGMCWSRDKSTFYHIDTYQQQVKAYDYSEGSASIGNPRVIAHIPKAWGKPDGMTIDIQGKLWIALWGGGAVSRWDPATGICIGKIDLPVSQVTSCVFGGDNLSDLYITSARIGLGGKKRLEEPLAGSVFKISIPGVRGLPANNFKL</sequence>
<gene>
    <name evidence="16" type="ORF">ACFSYS_07325</name>
</gene>
<accession>A0ABW5X2V1</accession>
<comment type="caution">
    <text evidence="16">The sequence shown here is derived from an EMBL/GenBank/DDBJ whole genome shotgun (WGS) entry which is preliminary data.</text>
</comment>
<dbReference type="PRINTS" id="PR01791">
    <property type="entry name" value="REGUCALCIN"/>
</dbReference>
<name>A0ABW5X2V1_9FLAO</name>
<dbReference type="InterPro" id="IPR013658">
    <property type="entry name" value="SGL"/>
</dbReference>
<feature type="domain" description="SMP-30/Gluconolactonase/LRE-like region" evidence="15">
    <location>
        <begin position="16"/>
        <end position="259"/>
    </location>
</feature>